<sequence length="119" mass="12934">MDTTTYLPGMGPHATLSAWIETHETLLASVLLTRNGAGMRALFVSQDARGDCLLRLCEGADDGWMVWIDQRRTRSRFGTAYADALANAWLDRLEAAGWRIGWSARRTPAVAGAPLTAAA</sequence>
<protein>
    <submittedName>
        <fullName evidence="1">Uncharacterized protein</fullName>
    </submittedName>
</protein>
<dbReference type="Proteomes" id="UP000199771">
    <property type="component" value="Unassembled WGS sequence"/>
</dbReference>
<reference evidence="1 2" key="1">
    <citation type="submission" date="2016-10" db="EMBL/GenBank/DDBJ databases">
        <authorList>
            <person name="de Groot N.N."/>
        </authorList>
    </citation>
    <scope>NUCLEOTIDE SEQUENCE [LARGE SCALE GENOMIC DNA]</scope>
    <source>
        <strain evidence="1 2">DSM 23609</strain>
    </source>
</reference>
<accession>A0A1I2H3X3</accession>
<dbReference type="RefSeq" id="WP_143383585.1">
    <property type="nucleotide sequence ID" value="NZ_FOOC01000001.1"/>
</dbReference>
<proteinExistence type="predicted"/>
<dbReference type="STRING" id="1076937.SAMN04488120_101165"/>
<dbReference type="AlphaFoldDB" id="A0A1I2H3X3"/>
<dbReference type="OrthoDB" id="7062648at2"/>
<organism evidence="1 2">
    <name type="scientific">Fontimonas thermophila</name>
    <dbReference type="NCBI Taxonomy" id="1076937"/>
    <lineage>
        <taxon>Bacteria</taxon>
        <taxon>Pseudomonadati</taxon>
        <taxon>Pseudomonadota</taxon>
        <taxon>Gammaproteobacteria</taxon>
        <taxon>Nevskiales</taxon>
        <taxon>Nevskiaceae</taxon>
        <taxon>Fontimonas</taxon>
    </lineage>
</organism>
<evidence type="ECO:0000313" key="1">
    <source>
        <dbReference type="EMBL" id="SFF24934.1"/>
    </source>
</evidence>
<dbReference type="EMBL" id="FOOC01000001">
    <property type="protein sequence ID" value="SFF24934.1"/>
    <property type="molecule type" value="Genomic_DNA"/>
</dbReference>
<keyword evidence="2" id="KW-1185">Reference proteome</keyword>
<evidence type="ECO:0000313" key="2">
    <source>
        <dbReference type="Proteomes" id="UP000199771"/>
    </source>
</evidence>
<name>A0A1I2H3X3_9GAMM</name>
<gene>
    <name evidence="1" type="ORF">SAMN04488120_101165</name>
</gene>